<dbReference type="GO" id="GO:0032259">
    <property type="term" value="P:methylation"/>
    <property type="evidence" value="ECO:0007669"/>
    <property type="project" value="UniProtKB-KW"/>
</dbReference>
<dbReference type="InterPro" id="IPR013123">
    <property type="entry name" value="SpoU_subst-bd"/>
</dbReference>
<sequence>MPIITSPDNIQLKQAVSLKQKKFRDQKQLFLIEGIRLIETASSAAEIKECFYTAEALTNERCAVLINTLQDKGCRMYEVSNKLFAKLADTDSPQGIIAVVDKKHFSLADFPKNDHPPVYVILDQLQDPGNVGTIIRTAEASGVDGIIAMRGTVDIYSPKVIRATMGAVFFLPIVDKVTSVELHNFITENNINVFATVLSSTATPCFAVNYKQPSAVILGNEGKGISAETQELADTCIYIPMYGKSESLNASSAAAMVMYEIMRQRHFN</sequence>
<gene>
    <name evidence="5" type="ORF">EDC37_11239</name>
</gene>
<dbReference type="InterPro" id="IPR053888">
    <property type="entry name" value="MRM3-like_sub_bind"/>
</dbReference>
<dbReference type="Proteomes" id="UP000295188">
    <property type="component" value="Unassembled WGS sequence"/>
</dbReference>
<dbReference type="InterPro" id="IPR001537">
    <property type="entry name" value="SpoU_MeTrfase"/>
</dbReference>
<evidence type="ECO:0000256" key="1">
    <source>
        <dbReference type="ARBA" id="ARBA00007228"/>
    </source>
</evidence>
<feature type="domain" description="RNA 2-O ribose methyltransferase substrate binding" evidence="4">
    <location>
        <begin position="31"/>
        <end position="106"/>
    </location>
</feature>
<dbReference type="CDD" id="cd18095">
    <property type="entry name" value="SpoU-like_rRNA-MTase"/>
    <property type="match status" value="1"/>
</dbReference>
<name>A0A4R3K5F0_9FIRM</name>
<dbReference type="PANTHER" id="PTHR43191:SF2">
    <property type="entry name" value="RRNA METHYLTRANSFERASE 3, MITOCHONDRIAL"/>
    <property type="match status" value="1"/>
</dbReference>
<keyword evidence="2 5" id="KW-0489">Methyltransferase</keyword>
<comment type="caution">
    <text evidence="5">The sequence shown here is derived from an EMBL/GenBank/DDBJ whole genome shotgun (WGS) entry which is preliminary data.</text>
</comment>
<dbReference type="OrthoDB" id="9794400at2"/>
<dbReference type="Pfam" id="PF22435">
    <property type="entry name" value="MRM3-like_sub_bind"/>
    <property type="match status" value="1"/>
</dbReference>
<dbReference type="PANTHER" id="PTHR43191">
    <property type="entry name" value="RRNA METHYLTRANSFERASE 3"/>
    <property type="match status" value="1"/>
</dbReference>
<proteinExistence type="inferred from homology"/>
<evidence type="ECO:0000313" key="6">
    <source>
        <dbReference type="Proteomes" id="UP000295188"/>
    </source>
</evidence>
<dbReference type="AlphaFoldDB" id="A0A4R3K5F0"/>
<dbReference type="InterPro" id="IPR051259">
    <property type="entry name" value="rRNA_Methyltransferase"/>
</dbReference>
<dbReference type="SUPFAM" id="SSF55315">
    <property type="entry name" value="L30e-like"/>
    <property type="match status" value="1"/>
</dbReference>
<dbReference type="SMART" id="SM00967">
    <property type="entry name" value="SpoU_sub_bind"/>
    <property type="match status" value="1"/>
</dbReference>
<comment type="similarity">
    <text evidence="1">Belongs to the class IV-like SAM-binding methyltransferase superfamily. RNA methyltransferase TrmH family.</text>
</comment>
<dbReference type="Gene3D" id="3.40.1280.10">
    <property type="match status" value="1"/>
</dbReference>
<dbReference type="InterPro" id="IPR029064">
    <property type="entry name" value="Ribosomal_eL30-like_sf"/>
</dbReference>
<protein>
    <submittedName>
        <fullName evidence="5">TrmH family RNA methyltransferase</fullName>
    </submittedName>
</protein>
<accession>A0A4R3K5F0</accession>
<dbReference type="GO" id="GO:0006396">
    <property type="term" value="P:RNA processing"/>
    <property type="evidence" value="ECO:0007669"/>
    <property type="project" value="InterPro"/>
</dbReference>
<dbReference type="RefSeq" id="WP_132550425.1">
    <property type="nucleotide sequence ID" value="NZ_SMAA01000012.1"/>
</dbReference>
<dbReference type="GO" id="GO:0005737">
    <property type="term" value="C:cytoplasm"/>
    <property type="evidence" value="ECO:0007669"/>
    <property type="project" value="UniProtKB-ARBA"/>
</dbReference>
<keyword evidence="3 5" id="KW-0808">Transferase</keyword>
<dbReference type="EMBL" id="SMAA01000012">
    <property type="protein sequence ID" value="TCS77999.1"/>
    <property type="molecule type" value="Genomic_DNA"/>
</dbReference>
<dbReference type="InterPro" id="IPR029026">
    <property type="entry name" value="tRNA_m1G_MTases_N"/>
</dbReference>
<dbReference type="InterPro" id="IPR029028">
    <property type="entry name" value="Alpha/beta_knot_MTases"/>
</dbReference>
<dbReference type="GO" id="GO:0008173">
    <property type="term" value="F:RNA methyltransferase activity"/>
    <property type="evidence" value="ECO:0007669"/>
    <property type="project" value="InterPro"/>
</dbReference>
<keyword evidence="6" id="KW-1185">Reference proteome</keyword>
<evidence type="ECO:0000259" key="4">
    <source>
        <dbReference type="SMART" id="SM00967"/>
    </source>
</evidence>
<reference evidence="5 6" key="1">
    <citation type="submission" date="2019-03" db="EMBL/GenBank/DDBJ databases">
        <title>Genomic Encyclopedia of Type Strains, Phase IV (KMG-IV): sequencing the most valuable type-strain genomes for metagenomic binning, comparative biology and taxonomic classification.</title>
        <authorList>
            <person name="Goeker M."/>
        </authorList>
    </citation>
    <scope>NUCLEOTIDE SEQUENCE [LARGE SCALE GENOMIC DNA]</scope>
    <source>
        <strain evidence="5 6">DSM 20467</strain>
    </source>
</reference>
<dbReference type="Gene3D" id="3.30.1330.30">
    <property type="match status" value="1"/>
</dbReference>
<dbReference type="SUPFAM" id="SSF75217">
    <property type="entry name" value="alpha/beta knot"/>
    <property type="match status" value="1"/>
</dbReference>
<dbReference type="Pfam" id="PF00588">
    <property type="entry name" value="SpoU_methylase"/>
    <property type="match status" value="1"/>
</dbReference>
<organism evidence="5 6">
    <name type="scientific">Pectinatus cerevisiiphilus</name>
    <dbReference type="NCBI Taxonomy" id="86956"/>
    <lineage>
        <taxon>Bacteria</taxon>
        <taxon>Bacillati</taxon>
        <taxon>Bacillota</taxon>
        <taxon>Negativicutes</taxon>
        <taxon>Selenomonadales</taxon>
        <taxon>Selenomonadaceae</taxon>
        <taxon>Pectinatus</taxon>
    </lineage>
</organism>
<evidence type="ECO:0000256" key="2">
    <source>
        <dbReference type="ARBA" id="ARBA00022603"/>
    </source>
</evidence>
<evidence type="ECO:0000313" key="5">
    <source>
        <dbReference type="EMBL" id="TCS77999.1"/>
    </source>
</evidence>
<evidence type="ECO:0000256" key="3">
    <source>
        <dbReference type="ARBA" id="ARBA00022679"/>
    </source>
</evidence>
<dbReference type="GO" id="GO:0003723">
    <property type="term" value="F:RNA binding"/>
    <property type="evidence" value="ECO:0007669"/>
    <property type="project" value="InterPro"/>
</dbReference>